<dbReference type="Proteomes" id="UP000772181">
    <property type="component" value="Unassembled WGS sequence"/>
</dbReference>
<dbReference type="AlphaFoldDB" id="A0A933LQT4"/>
<accession>A0A933LQT4</accession>
<sequence length="215" mass="24407">MYIDMHVHAEGSWDSSATLNDYLKRAMELKKQGYPIDGLCISEHDRYKQPHPDPALLEQSGLTVLTIVEDTLYHGHALVILETDEDYLEYMKSKYDLRGEDKLENVDSWGGVIIPTHPFRYSGHSFGIALDHLEGIDTIESMNGTNSREENQRALNFMALHNGKFQGIGGSDAHYIREFAACLTHFEAEIRSNGDLIKALKSRKFQAVYLEETKS</sequence>
<protein>
    <submittedName>
        <fullName evidence="1">PHP domain-containing protein</fullName>
    </submittedName>
</protein>
<evidence type="ECO:0000313" key="2">
    <source>
        <dbReference type="Proteomes" id="UP000772181"/>
    </source>
</evidence>
<dbReference type="Pfam" id="PF13263">
    <property type="entry name" value="PHP_C"/>
    <property type="match status" value="1"/>
</dbReference>
<evidence type="ECO:0000313" key="1">
    <source>
        <dbReference type="EMBL" id="MBI4595651.1"/>
    </source>
</evidence>
<name>A0A933LQT4_UNCTE</name>
<dbReference type="EMBL" id="JACQWF010000213">
    <property type="protein sequence ID" value="MBI4595651.1"/>
    <property type="molecule type" value="Genomic_DNA"/>
</dbReference>
<gene>
    <name evidence="1" type="ORF">HY730_04640</name>
</gene>
<dbReference type="InterPro" id="IPR016195">
    <property type="entry name" value="Pol/histidinol_Pase-like"/>
</dbReference>
<comment type="caution">
    <text evidence="1">The sequence shown here is derived from an EMBL/GenBank/DDBJ whole genome shotgun (WGS) entry which is preliminary data.</text>
</comment>
<dbReference type="SUPFAM" id="SSF89550">
    <property type="entry name" value="PHP domain-like"/>
    <property type="match status" value="1"/>
</dbReference>
<organism evidence="1 2">
    <name type="scientific">Tectimicrobiota bacterium</name>
    <dbReference type="NCBI Taxonomy" id="2528274"/>
    <lineage>
        <taxon>Bacteria</taxon>
        <taxon>Pseudomonadati</taxon>
        <taxon>Nitrospinota/Tectimicrobiota group</taxon>
        <taxon>Candidatus Tectimicrobiota</taxon>
    </lineage>
</organism>
<dbReference type="Gene3D" id="3.20.20.140">
    <property type="entry name" value="Metal-dependent hydrolases"/>
    <property type="match status" value="1"/>
</dbReference>
<dbReference type="CDD" id="cd07432">
    <property type="entry name" value="PHP_HisPPase"/>
    <property type="match status" value="1"/>
</dbReference>
<reference evidence="1" key="1">
    <citation type="submission" date="2020-07" db="EMBL/GenBank/DDBJ databases">
        <title>Huge and variable diversity of episymbiotic CPR bacteria and DPANN archaea in groundwater ecosystems.</title>
        <authorList>
            <person name="He C.Y."/>
            <person name="Keren R."/>
            <person name="Whittaker M."/>
            <person name="Farag I.F."/>
            <person name="Doudna J."/>
            <person name="Cate J.H.D."/>
            <person name="Banfield J.F."/>
        </authorList>
    </citation>
    <scope>NUCLEOTIDE SEQUENCE</scope>
    <source>
        <strain evidence="1">NC_groundwater_1482_Ag_S-0.65um_47_24</strain>
    </source>
</reference>
<proteinExistence type="predicted"/>